<feature type="transmembrane region" description="Helical" evidence="2">
    <location>
        <begin position="346"/>
        <end position="365"/>
    </location>
</feature>
<dbReference type="InterPro" id="IPR052529">
    <property type="entry name" value="Bact_Transport_Assoc"/>
</dbReference>
<evidence type="ECO:0000313" key="4">
    <source>
        <dbReference type="EMBL" id="MEE2053749.1"/>
    </source>
</evidence>
<dbReference type="PANTHER" id="PTHR30590:SF2">
    <property type="entry name" value="INNER MEMBRANE PROTEIN"/>
    <property type="match status" value="1"/>
</dbReference>
<feature type="transmembrane region" description="Helical" evidence="2">
    <location>
        <begin position="236"/>
        <end position="259"/>
    </location>
</feature>
<feature type="transmembrane region" description="Helical" evidence="2">
    <location>
        <begin position="133"/>
        <end position="150"/>
    </location>
</feature>
<dbReference type="Pfam" id="PF04235">
    <property type="entry name" value="DUF418"/>
    <property type="match status" value="1"/>
</dbReference>
<dbReference type="PANTHER" id="PTHR30590">
    <property type="entry name" value="INNER MEMBRANE PROTEIN"/>
    <property type="match status" value="1"/>
</dbReference>
<organism evidence="4 5">
    <name type="scientific">Nocardiopsis tropica</name>
    <dbReference type="NCBI Taxonomy" id="109330"/>
    <lineage>
        <taxon>Bacteria</taxon>
        <taxon>Bacillati</taxon>
        <taxon>Actinomycetota</taxon>
        <taxon>Actinomycetes</taxon>
        <taxon>Streptosporangiales</taxon>
        <taxon>Nocardiopsidaceae</taxon>
        <taxon>Nocardiopsis</taxon>
    </lineage>
</organism>
<feature type="compositionally biased region" description="Polar residues" evidence="1">
    <location>
        <begin position="1"/>
        <end position="12"/>
    </location>
</feature>
<feature type="transmembrane region" description="Helical" evidence="2">
    <location>
        <begin position="195"/>
        <end position="224"/>
    </location>
</feature>
<evidence type="ECO:0000256" key="2">
    <source>
        <dbReference type="SAM" id="Phobius"/>
    </source>
</evidence>
<dbReference type="Proteomes" id="UP001348641">
    <property type="component" value="Unassembled WGS sequence"/>
</dbReference>
<comment type="caution">
    <text evidence="4">The sequence shown here is derived from an EMBL/GenBank/DDBJ whole genome shotgun (WGS) entry which is preliminary data.</text>
</comment>
<feature type="domain" description="DUF418" evidence="3">
    <location>
        <begin position="223"/>
        <end position="387"/>
    </location>
</feature>
<feature type="transmembrane region" description="Helical" evidence="2">
    <location>
        <begin position="155"/>
        <end position="175"/>
    </location>
</feature>
<feature type="transmembrane region" description="Helical" evidence="2">
    <location>
        <begin position="71"/>
        <end position="90"/>
    </location>
</feature>
<dbReference type="EMBL" id="JAUUCC010000081">
    <property type="protein sequence ID" value="MEE2053749.1"/>
    <property type="molecule type" value="Genomic_DNA"/>
</dbReference>
<keyword evidence="2" id="KW-1133">Transmembrane helix</keyword>
<evidence type="ECO:0000259" key="3">
    <source>
        <dbReference type="Pfam" id="PF04235"/>
    </source>
</evidence>
<dbReference type="RefSeq" id="WP_330160677.1">
    <property type="nucleotide sequence ID" value="NZ_BAAAJA010000017.1"/>
</dbReference>
<name>A0ABU7KWU6_9ACTN</name>
<feature type="transmembrane region" description="Helical" evidence="2">
    <location>
        <begin position="279"/>
        <end position="300"/>
    </location>
</feature>
<evidence type="ECO:0000313" key="5">
    <source>
        <dbReference type="Proteomes" id="UP001348641"/>
    </source>
</evidence>
<feature type="transmembrane region" description="Helical" evidence="2">
    <location>
        <begin position="110"/>
        <end position="127"/>
    </location>
</feature>
<protein>
    <submittedName>
        <fullName evidence="4">DUF418 domain-containing protein</fullName>
    </submittedName>
</protein>
<sequence>MTHTSIAGSGTASAPDRPLPLDRRSLAPDLARGVMLLFIALAHTHLFTVFIGGPENIATAADQLTVAGTTMFVDLRSYPMFAALFGYGLAQIHRRRSEQGYAWPRTRGLLRRRGLWLIVFGLAHTVLLFPADILAVYGLVTLLLMGVLRLRDRTLVILAALWLPVAAAVHALVASDNAITGGGMPLMPDGFANELLFRLTLFAVLAVIMFISTLVPFMIGVLAARHRLLERPHEHLRLLRTTAFVGIPLAALGGLPLALDKAGVWTDATPGDVLLTSGLHQVSGYAGALGYAALIGLIAVRFSGRQGPVTNALAALGQRSMTFYLAQSVAWAVLFSSYTLDVHLTSPAVGVGIAVAVWLTTVLLADLMRRRGMRGPAEVALRRLTYGGGSGTGGGSGSSRG</sequence>
<evidence type="ECO:0000256" key="1">
    <source>
        <dbReference type="SAM" id="MobiDB-lite"/>
    </source>
</evidence>
<keyword evidence="2" id="KW-0472">Membrane</keyword>
<accession>A0ABU7KWU6</accession>
<feature type="transmembrane region" description="Helical" evidence="2">
    <location>
        <begin position="321"/>
        <end position="340"/>
    </location>
</feature>
<dbReference type="InterPro" id="IPR007349">
    <property type="entry name" value="DUF418"/>
</dbReference>
<keyword evidence="2" id="KW-0812">Transmembrane</keyword>
<reference evidence="4 5" key="1">
    <citation type="submission" date="2023-07" db="EMBL/GenBank/DDBJ databases">
        <authorList>
            <person name="Girao M."/>
            <person name="Carvalho M.F."/>
        </authorList>
    </citation>
    <scope>NUCLEOTIDE SEQUENCE [LARGE SCALE GENOMIC DNA]</scope>
    <source>
        <strain evidence="4 5">66/93</strain>
    </source>
</reference>
<proteinExistence type="predicted"/>
<feature type="region of interest" description="Disordered" evidence="1">
    <location>
        <begin position="1"/>
        <end position="20"/>
    </location>
</feature>
<gene>
    <name evidence="4" type="ORF">Q8A49_24930</name>
</gene>
<feature type="transmembrane region" description="Helical" evidence="2">
    <location>
        <begin position="33"/>
        <end position="51"/>
    </location>
</feature>